<dbReference type="CDD" id="cd20295">
    <property type="entry name" value="cupin_Pac13-like"/>
    <property type="match status" value="1"/>
</dbReference>
<name>A0A517R6Q4_9PLAN</name>
<dbReference type="AlphaFoldDB" id="A0A517R6Q4"/>
<reference evidence="2 3" key="1">
    <citation type="submission" date="2019-02" db="EMBL/GenBank/DDBJ databases">
        <title>Deep-cultivation of Planctomycetes and their phenomic and genomic characterization uncovers novel biology.</title>
        <authorList>
            <person name="Wiegand S."/>
            <person name="Jogler M."/>
            <person name="Boedeker C."/>
            <person name="Pinto D."/>
            <person name="Vollmers J."/>
            <person name="Rivas-Marin E."/>
            <person name="Kohn T."/>
            <person name="Peeters S.H."/>
            <person name="Heuer A."/>
            <person name="Rast P."/>
            <person name="Oberbeckmann S."/>
            <person name="Bunk B."/>
            <person name="Jeske O."/>
            <person name="Meyerdierks A."/>
            <person name="Storesund J.E."/>
            <person name="Kallscheuer N."/>
            <person name="Luecker S."/>
            <person name="Lage O.M."/>
            <person name="Pohl T."/>
            <person name="Merkel B.J."/>
            <person name="Hornburger P."/>
            <person name="Mueller R.-W."/>
            <person name="Bruemmer F."/>
            <person name="Labrenz M."/>
            <person name="Spormann A.M."/>
            <person name="Op den Camp H."/>
            <person name="Overmann J."/>
            <person name="Amann R."/>
            <person name="Jetten M.S.M."/>
            <person name="Mascher T."/>
            <person name="Medema M.H."/>
            <person name="Devos D.P."/>
            <person name="Kaster A.-K."/>
            <person name="Ovreas L."/>
            <person name="Rohde M."/>
            <person name="Galperin M.Y."/>
            <person name="Jogler C."/>
        </authorList>
    </citation>
    <scope>NUCLEOTIDE SEQUENCE [LARGE SCALE GENOMIC DNA]</scope>
    <source>
        <strain evidence="2 3">Pan189</strain>
    </source>
</reference>
<feature type="domain" description="Cupin type-2" evidence="1">
    <location>
        <begin position="44"/>
        <end position="93"/>
    </location>
</feature>
<dbReference type="Pfam" id="PF07883">
    <property type="entry name" value="Cupin_2"/>
    <property type="match status" value="1"/>
</dbReference>
<evidence type="ECO:0000313" key="3">
    <source>
        <dbReference type="Proteomes" id="UP000317318"/>
    </source>
</evidence>
<dbReference type="InterPro" id="IPR014710">
    <property type="entry name" value="RmlC-like_jellyroll"/>
</dbReference>
<gene>
    <name evidence="2" type="ORF">Pan189_39190</name>
</gene>
<dbReference type="InterPro" id="IPR013096">
    <property type="entry name" value="Cupin_2"/>
</dbReference>
<protein>
    <submittedName>
        <fullName evidence="2">Cupin domain protein</fullName>
    </submittedName>
</protein>
<dbReference type="EMBL" id="CP036268">
    <property type="protein sequence ID" value="QDT39511.1"/>
    <property type="molecule type" value="Genomic_DNA"/>
</dbReference>
<accession>A0A517R6Q4</accession>
<evidence type="ECO:0000313" key="2">
    <source>
        <dbReference type="EMBL" id="QDT39511.1"/>
    </source>
</evidence>
<dbReference type="InterPro" id="IPR011051">
    <property type="entry name" value="RmlC_Cupin_sf"/>
</dbReference>
<dbReference type="OrthoDB" id="287918at2"/>
<organism evidence="2 3">
    <name type="scientific">Stratiformator vulcanicus</name>
    <dbReference type="NCBI Taxonomy" id="2527980"/>
    <lineage>
        <taxon>Bacteria</taxon>
        <taxon>Pseudomonadati</taxon>
        <taxon>Planctomycetota</taxon>
        <taxon>Planctomycetia</taxon>
        <taxon>Planctomycetales</taxon>
        <taxon>Planctomycetaceae</taxon>
        <taxon>Stratiformator</taxon>
    </lineage>
</organism>
<dbReference type="RefSeq" id="WP_145365644.1">
    <property type="nucleotide sequence ID" value="NZ_CP036268.1"/>
</dbReference>
<dbReference type="Proteomes" id="UP000317318">
    <property type="component" value="Chromosome"/>
</dbReference>
<evidence type="ECO:0000259" key="1">
    <source>
        <dbReference type="Pfam" id="PF07883"/>
    </source>
</evidence>
<dbReference type="SUPFAM" id="SSF51182">
    <property type="entry name" value="RmlC-like cupins"/>
    <property type="match status" value="1"/>
</dbReference>
<keyword evidence="3" id="KW-1185">Reference proteome</keyword>
<dbReference type="KEGG" id="svp:Pan189_39190"/>
<dbReference type="Gene3D" id="2.60.120.10">
    <property type="entry name" value="Jelly Rolls"/>
    <property type="match status" value="1"/>
</dbReference>
<sequence length="115" mass="12609">MPRYHLIDIPSLPGIECPCGTARRAFVDVDAFPGTLHVTDISSDAQVHYHKEHTETYYILECGPEAALELDGERVPVKAGAACVIPPGVRHRAVGAMKVLIVCLPEFDEADEHFD</sequence>
<proteinExistence type="predicted"/>